<feature type="transmembrane region" description="Helical" evidence="1">
    <location>
        <begin position="178"/>
        <end position="204"/>
    </location>
</feature>
<keyword evidence="1" id="KW-1133">Transmembrane helix</keyword>
<dbReference type="AlphaFoldDB" id="A0A1F7WV41"/>
<gene>
    <name evidence="2" type="ORF">A2008_10855</name>
</gene>
<reference evidence="2 3" key="1">
    <citation type="journal article" date="2016" name="Nat. Commun.">
        <title>Thousands of microbial genomes shed light on interconnected biogeochemical processes in an aquifer system.</title>
        <authorList>
            <person name="Anantharaman K."/>
            <person name="Brown C.T."/>
            <person name="Hug L.A."/>
            <person name="Sharon I."/>
            <person name="Castelle C.J."/>
            <person name="Probst A.J."/>
            <person name="Thomas B.C."/>
            <person name="Singh A."/>
            <person name="Wilkins M.J."/>
            <person name="Karaoz U."/>
            <person name="Brodie E.L."/>
            <person name="Williams K.H."/>
            <person name="Hubbard S.S."/>
            <person name="Banfield J.F."/>
        </authorList>
    </citation>
    <scope>NUCLEOTIDE SEQUENCE [LARGE SCALE GENOMIC DNA]</scope>
</reference>
<keyword evidence="1" id="KW-0812">Transmembrane</keyword>
<feature type="transmembrane region" description="Helical" evidence="1">
    <location>
        <begin position="154"/>
        <end position="172"/>
    </location>
</feature>
<evidence type="ECO:0000313" key="2">
    <source>
        <dbReference type="EMBL" id="OGM06319.1"/>
    </source>
</evidence>
<keyword evidence="1" id="KW-0472">Membrane</keyword>
<proteinExistence type="predicted"/>
<feature type="transmembrane region" description="Helical" evidence="1">
    <location>
        <begin position="12"/>
        <end position="35"/>
    </location>
</feature>
<dbReference type="STRING" id="1817813.A2008_10855"/>
<dbReference type="EMBL" id="MGFH01000069">
    <property type="protein sequence ID" value="OGM06319.1"/>
    <property type="molecule type" value="Genomic_DNA"/>
</dbReference>
<protein>
    <submittedName>
        <fullName evidence="2">Uncharacterized protein</fullName>
    </submittedName>
</protein>
<dbReference type="Proteomes" id="UP000178735">
    <property type="component" value="Unassembled WGS sequence"/>
</dbReference>
<name>A0A1F7WV41_9BACT</name>
<organism evidence="2 3">
    <name type="scientific">Candidatus Wallbacteria bacterium GWC2_49_35</name>
    <dbReference type="NCBI Taxonomy" id="1817813"/>
    <lineage>
        <taxon>Bacteria</taxon>
        <taxon>Candidatus Walliibacteriota</taxon>
    </lineage>
</organism>
<feature type="transmembrane region" description="Helical" evidence="1">
    <location>
        <begin position="125"/>
        <end position="142"/>
    </location>
</feature>
<feature type="transmembrane region" description="Helical" evidence="1">
    <location>
        <begin position="41"/>
        <end position="63"/>
    </location>
</feature>
<evidence type="ECO:0000256" key="1">
    <source>
        <dbReference type="SAM" id="Phobius"/>
    </source>
</evidence>
<sequence length="218" mass="23980">MLKTILSELRSHAPFTLFGVITGVLIMLFCSRLPYETSYAVFYTLHPVHVLMSALVTAAMYELHECPRVGADCMKAKCNFWKLIIIGYAGSVGIATLSDSLIPYFFEALMGMPNKGIHLGFIEKWWLVNPLALLGIVIAHNWRHTKFPHAMHVLLSTWASLFHVIMAVGGPVSTASYVIIAIALFAAVWLPCCVSDIVFPLLFIKENAGEGASPSAPE</sequence>
<comment type="caution">
    <text evidence="2">The sequence shown here is derived from an EMBL/GenBank/DDBJ whole genome shotgun (WGS) entry which is preliminary data.</text>
</comment>
<feature type="transmembrane region" description="Helical" evidence="1">
    <location>
        <begin position="83"/>
        <end position="105"/>
    </location>
</feature>
<evidence type="ECO:0000313" key="3">
    <source>
        <dbReference type="Proteomes" id="UP000178735"/>
    </source>
</evidence>
<accession>A0A1F7WV41</accession>